<reference evidence="2 3" key="1">
    <citation type="submission" date="2024-08" db="EMBL/GenBank/DDBJ databases">
        <authorList>
            <person name="Paterson S."/>
        </authorList>
    </citation>
    <scope>NUCLEOTIDE SEQUENCE [LARGE SCALE GENOMIC DNA]</scope>
</reference>
<proteinExistence type="predicted"/>
<dbReference type="EMBL" id="CANUEZ050000198">
    <property type="protein sequence ID" value="CAM0512173.1"/>
    <property type="molecule type" value="Genomic_DNA"/>
</dbReference>
<dbReference type="AlphaFoldDB" id="A0ABC9HFA7"/>
<protein>
    <submittedName>
        <fullName evidence="2">Uncharacterized protein</fullName>
    </submittedName>
</protein>
<accession>A0ABC9HFA7</accession>
<comment type="caution">
    <text evidence="2">The sequence shown here is derived from an EMBL/GenBank/DDBJ whole genome shotgun (WGS) entry which is preliminary data.</text>
</comment>
<organism evidence="2 3">
    <name type="scientific">Fasciola hepatica</name>
    <name type="common">Liver fluke</name>
    <dbReference type="NCBI Taxonomy" id="6192"/>
    <lineage>
        <taxon>Eukaryota</taxon>
        <taxon>Metazoa</taxon>
        <taxon>Spiralia</taxon>
        <taxon>Lophotrochozoa</taxon>
        <taxon>Platyhelminthes</taxon>
        <taxon>Trematoda</taxon>
        <taxon>Digenea</taxon>
        <taxon>Plagiorchiida</taxon>
        <taxon>Echinostomata</taxon>
        <taxon>Echinostomatoidea</taxon>
        <taxon>Fasciolidae</taxon>
        <taxon>Fasciola</taxon>
    </lineage>
</organism>
<evidence type="ECO:0000313" key="3">
    <source>
        <dbReference type="Proteomes" id="UP001189180"/>
    </source>
</evidence>
<dbReference type="EMBL" id="CANUEZ050000198">
    <property type="protein sequence ID" value="CAM0512172.1"/>
    <property type="molecule type" value="Genomic_DNA"/>
</dbReference>
<name>A0ABC9HFA7_FASHE</name>
<evidence type="ECO:0000313" key="2">
    <source>
        <dbReference type="EMBL" id="CAM0512173.1"/>
    </source>
</evidence>
<dbReference type="Proteomes" id="UP001189180">
    <property type="component" value="Unassembled WGS sequence"/>
</dbReference>
<keyword evidence="3" id="KW-1185">Reference proteome</keyword>
<evidence type="ECO:0000313" key="1">
    <source>
        <dbReference type="EMBL" id="CAM0512172.1"/>
    </source>
</evidence>
<sequence length="70" mass="8426">MGLLNLNMRRICFVTVGKLNERRNSELTSRQRRYLQIWQLFSQKNLFHMIQVHDFVRHGKTSIHLASEID</sequence>
<gene>
    <name evidence="1" type="ORF">FHB240107_LOCUS4575</name>
    <name evidence="2" type="ORF">FHB240107_LOCUS4576</name>
</gene>